<name>A0ABP8P6H8_9MICO</name>
<dbReference type="Pfam" id="PF13830">
    <property type="entry name" value="DUF4192"/>
    <property type="match status" value="2"/>
</dbReference>
<dbReference type="RefSeq" id="WP_345184793.1">
    <property type="nucleotide sequence ID" value="NZ_BAABGP010000005.1"/>
</dbReference>
<proteinExistence type="predicted"/>
<keyword evidence="3" id="KW-1185">Reference proteome</keyword>
<feature type="region of interest" description="Disordered" evidence="1">
    <location>
        <begin position="383"/>
        <end position="403"/>
    </location>
</feature>
<dbReference type="EMBL" id="BAABGP010000005">
    <property type="protein sequence ID" value="GAA4481129.1"/>
    <property type="molecule type" value="Genomic_DNA"/>
</dbReference>
<comment type="caution">
    <text evidence="2">The sequence shown here is derived from an EMBL/GenBank/DDBJ whole genome shotgun (WGS) entry which is preliminary data.</text>
</comment>
<sequence>MTTIVHASGAAELLAAIPVLTGFAPHDSLVLLPFRGSRTAGALRFDLPAPGPDPGSLAEEFAATAVGLACRVPDTDALAIAVYVQAPSRAAGAEAAAADPLLPAAELVAELTLRAEACGLRVVEALHVGADAWSDYRDPSAAPHPLAEIPAAPEVPGFAGPAPDQLSGTELPDPGLLETESVGRALIAVERVLGPAGPARKPPDGTTPVDPRAHEAALMLDDLPSFLEEVLDAPEAQSPFATAALIWILNRPALRDVALVQWACDIDLGDAALAAQLSFRENGTQVPDDVGGIMIGHGPRPDPDRLGVALTLVRRTIALAPRPTRAGALAAAAWLSWARGRSTHATHYLDQLDGIDPELSFAHLLRALIDAGMLPDWAFEGARPAGSVTSRAGRGSSRGYRGR</sequence>
<dbReference type="InterPro" id="IPR025447">
    <property type="entry name" value="DUF4192"/>
</dbReference>
<evidence type="ECO:0000256" key="1">
    <source>
        <dbReference type="SAM" id="MobiDB-lite"/>
    </source>
</evidence>
<evidence type="ECO:0000313" key="3">
    <source>
        <dbReference type="Proteomes" id="UP001500731"/>
    </source>
</evidence>
<evidence type="ECO:0008006" key="4">
    <source>
        <dbReference type="Google" id="ProtNLM"/>
    </source>
</evidence>
<feature type="region of interest" description="Disordered" evidence="1">
    <location>
        <begin position="144"/>
        <end position="175"/>
    </location>
</feature>
<evidence type="ECO:0000313" key="2">
    <source>
        <dbReference type="EMBL" id="GAA4481129.1"/>
    </source>
</evidence>
<dbReference type="Proteomes" id="UP001500731">
    <property type="component" value="Unassembled WGS sequence"/>
</dbReference>
<feature type="compositionally biased region" description="Low complexity" evidence="1">
    <location>
        <begin position="386"/>
        <end position="403"/>
    </location>
</feature>
<accession>A0ABP8P6H8</accession>
<organism evidence="2 3">
    <name type="scientific">Microbacterium panaciterrae</name>
    <dbReference type="NCBI Taxonomy" id="985759"/>
    <lineage>
        <taxon>Bacteria</taxon>
        <taxon>Bacillati</taxon>
        <taxon>Actinomycetota</taxon>
        <taxon>Actinomycetes</taxon>
        <taxon>Micrococcales</taxon>
        <taxon>Microbacteriaceae</taxon>
        <taxon>Microbacterium</taxon>
    </lineage>
</organism>
<gene>
    <name evidence="2" type="ORF">GCM10023171_09100</name>
</gene>
<reference evidence="3" key="1">
    <citation type="journal article" date="2019" name="Int. J. Syst. Evol. Microbiol.">
        <title>The Global Catalogue of Microorganisms (GCM) 10K type strain sequencing project: providing services to taxonomists for standard genome sequencing and annotation.</title>
        <authorList>
            <consortium name="The Broad Institute Genomics Platform"/>
            <consortium name="The Broad Institute Genome Sequencing Center for Infectious Disease"/>
            <person name="Wu L."/>
            <person name="Ma J."/>
        </authorList>
    </citation>
    <scope>NUCLEOTIDE SEQUENCE [LARGE SCALE GENOMIC DNA]</scope>
    <source>
        <strain evidence="3">JCM 17839</strain>
    </source>
</reference>
<protein>
    <recommendedName>
        <fullName evidence="4">DUF4192 family protein</fullName>
    </recommendedName>
</protein>